<dbReference type="AlphaFoldDB" id="A0AAV8TN29"/>
<dbReference type="SMART" id="SM00256">
    <property type="entry name" value="FBOX"/>
    <property type="match status" value="1"/>
</dbReference>
<reference evidence="2 3" key="1">
    <citation type="submission" date="2021-09" db="EMBL/GenBank/DDBJ databases">
        <title>Genomic insights and catalytic innovation underlie evolution of tropane alkaloids biosynthesis.</title>
        <authorList>
            <person name="Wang Y.-J."/>
            <person name="Tian T."/>
            <person name="Huang J.-P."/>
            <person name="Huang S.-X."/>
        </authorList>
    </citation>
    <scope>NUCLEOTIDE SEQUENCE [LARGE SCALE GENOMIC DNA]</scope>
    <source>
        <strain evidence="2">KIB-2018</strain>
        <tissue evidence="2">Leaf</tissue>
    </source>
</reference>
<dbReference type="InterPro" id="IPR001810">
    <property type="entry name" value="F-box_dom"/>
</dbReference>
<dbReference type="InterPro" id="IPR011043">
    <property type="entry name" value="Gal_Oxase/kelch_b-propeller"/>
</dbReference>
<dbReference type="NCBIfam" id="TIGR01640">
    <property type="entry name" value="F_box_assoc_1"/>
    <property type="match status" value="1"/>
</dbReference>
<evidence type="ECO:0000259" key="1">
    <source>
        <dbReference type="SMART" id="SM00256"/>
    </source>
</evidence>
<dbReference type="InterPro" id="IPR017451">
    <property type="entry name" value="F-box-assoc_interact_dom"/>
</dbReference>
<name>A0AAV8TN29_9ROSI</name>
<gene>
    <name evidence="2" type="ORF">K2173_021520</name>
</gene>
<feature type="domain" description="F-box" evidence="1">
    <location>
        <begin position="51"/>
        <end position="91"/>
    </location>
</feature>
<dbReference type="PANTHER" id="PTHR31672:SF13">
    <property type="entry name" value="F-BOX PROTEIN CPR30-LIKE"/>
    <property type="match status" value="1"/>
</dbReference>
<keyword evidence="3" id="KW-1185">Reference proteome</keyword>
<dbReference type="Proteomes" id="UP001159364">
    <property type="component" value="Linkage Group LG04"/>
</dbReference>
<protein>
    <recommendedName>
        <fullName evidence="1">F-box domain-containing protein</fullName>
    </recommendedName>
</protein>
<dbReference type="SUPFAM" id="SSF81383">
    <property type="entry name" value="F-box domain"/>
    <property type="match status" value="1"/>
</dbReference>
<dbReference type="InterPro" id="IPR006527">
    <property type="entry name" value="F-box-assoc_dom_typ1"/>
</dbReference>
<dbReference type="Pfam" id="PF00646">
    <property type="entry name" value="F-box"/>
    <property type="match status" value="1"/>
</dbReference>
<dbReference type="PANTHER" id="PTHR31672">
    <property type="entry name" value="BNACNNG10540D PROTEIN"/>
    <property type="match status" value="1"/>
</dbReference>
<organism evidence="2 3">
    <name type="scientific">Erythroxylum novogranatense</name>
    <dbReference type="NCBI Taxonomy" id="1862640"/>
    <lineage>
        <taxon>Eukaryota</taxon>
        <taxon>Viridiplantae</taxon>
        <taxon>Streptophyta</taxon>
        <taxon>Embryophyta</taxon>
        <taxon>Tracheophyta</taxon>
        <taxon>Spermatophyta</taxon>
        <taxon>Magnoliopsida</taxon>
        <taxon>eudicotyledons</taxon>
        <taxon>Gunneridae</taxon>
        <taxon>Pentapetalae</taxon>
        <taxon>rosids</taxon>
        <taxon>fabids</taxon>
        <taxon>Malpighiales</taxon>
        <taxon>Erythroxylaceae</taxon>
        <taxon>Erythroxylum</taxon>
    </lineage>
</organism>
<dbReference type="CDD" id="cd22157">
    <property type="entry name" value="F-box_AtFBW1-like"/>
    <property type="match status" value="1"/>
</dbReference>
<sequence>MDPPLKTTLSTVTSLCNCTKKQKLDQRQPNAISRSSADVKMKRMMSFEEEIPTDVFDDIFFRLPMKTLVRFRCVSKPWLRLITYSRFPYRLLNRQLCCDHSSTDCKHNEPIIIFSHNQRNSDGSGTKLFAIGGGYEEDSFRLAQGIEFSLFQGKDFEIMTNSCDGMLCLAIKEEKILVLWNPSTREHRALPLTTDSGICGGVCGLGFDSKTDDYKVVSVVGKQVYVFSLKRNSWRYIGESPYPLHMGIPANGYLYWGAGEITNSFANRIVCLDLSDDTFREVQLPSSNDLVQSVGVGQTTPEVGFYLLTWSGALFAYREQDQSVWMLKEVQERDTAVVMAGEEGTSATGVKHVWTKLMNIPQIPNSKRRQSARPPIYYKLYPKCFSKNGKLVMAVRGKRFILYDPKEKSYEEYIVRGLDRGRCQKAIACVESLISPNSIRGMNDID</sequence>
<dbReference type="SUPFAM" id="SSF50965">
    <property type="entry name" value="Galactose oxidase, central domain"/>
    <property type="match status" value="1"/>
</dbReference>
<dbReference type="InterPro" id="IPR036047">
    <property type="entry name" value="F-box-like_dom_sf"/>
</dbReference>
<proteinExistence type="predicted"/>
<dbReference type="InterPro" id="IPR050796">
    <property type="entry name" value="SCF_F-box_component"/>
</dbReference>
<evidence type="ECO:0000313" key="3">
    <source>
        <dbReference type="Proteomes" id="UP001159364"/>
    </source>
</evidence>
<accession>A0AAV8TN29</accession>
<comment type="caution">
    <text evidence="2">The sequence shown here is derived from an EMBL/GenBank/DDBJ whole genome shotgun (WGS) entry which is preliminary data.</text>
</comment>
<evidence type="ECO:0000313" key="2">
    <source>
        <dbReference type="EMBL" id="KAJ8768367.1"/>
    </source>
</evidence>
<dbReference type="EMBL" id="JAIWQS010000004">
    <property type="protein sequence ID" value="KAJ8768367.1"/>
    <property type="molecule type" value="Genomic_DNA"/>
</dbReference>
<dbReference type="Pfam" id="PF07734">
    <property type="entry name" value="FBA_1"/>
    <property type="match status" value="1"/>
</dbReference>